<organism evidence="9 12">
    <name type="scientific">Sphingomonas koreensis</name>
    <dbReference type="NCBI Taxonomy" id="93064"/>
    <lineage>
        <taxon>Bacteria</taxon>
        <taxon>Pseudomonadati</taxon>
        <taxon>Pseudomonadota</taxon>
        <taxon>Alphaproteobacteria</taxon>
        <taxon>Sphingomonadales</taxon>
        <taxon>Sphingomonadaceae</taxon>
        <taxon>Sphingomonas</taxon>
    </lineage>
</organism>
<keyword evidence="4 7" id="KW-0812">Transmembrane</keyword>
<dbReference type="OrthoDB" id="9783227at2"/>
<feature type="transmembrane region" description="Helical" evidence="7">
    <location>
        <begin position="159"/>
        <end position="177"/>
    </location>
</feature>
<dbReference type="PROSITE" id="PS50850">
    <property type="entry name" value="MFS"/>
    <property type="match status" value="1"/>
</dbReference>
<name>A0A1L6JC39_9SPHN</name>
<keyword evidence="5 7" id="KW-1133">Transmembrane helix</keyword>
<dbReference type="Pfam" id="PF07690">
    <property type="entry name" value="MFS_1"/>
    <property type="match status" value="1"/>
</dbReference>
<keyword evidence="2" id="KW-0813">Transport</keyword>
<evidence type="ECO:0000313" key="10">
    <source>
        <dbReference type="EMBL" id="RSV02708.1"/>
    </source>
</evidence>
<evidence type="ECO:0000256" key="3">
    <source>
        <dbReference type="ARBA" id="ARBA00022475"/>
    </source>
</evidence>
<evidence type="ECO:0000256" key="4">
    <source>
        <dbReference type="ARBA" id="ARBA00022692"/>
    </source>
</evidence>
<evidence type="ECO:0000256" key="6">
    <source>
        <dbReference type="ARBA" id="ARBA00023136"/>
    </source>
</evidence>
<feature type="transmembrane region" description="Helical" evidence="7">
    <location>
        <begin position="183"/>
        <end position="204"/>
    </location>
</feature>
<dbReference type="InterPro" id="IPR036259">
    <property type="entry name" value="MFS_trans_sf"/>
</dbReference>
<evidence type="ECO:0000256" key="1">
    <source>
        <dbReference type="ARBA" id="ARBA00004651"/>
    </source>
</evidence>
<accession>A0A1L6JC39</accession>
<evidence type="ECO:0000313" key="9">
    <source>
        <dbReference type="EMBL" id="APR53499.1"/>
    </source>
</evidence>
<evidence type="ECO:0000256" key="5">
    <source>
        <dbReference type="ARBA" id="ARBA00022989"/>
    </source>
</evidence>
<feature type="domain" description="Major facilitator superfamily (MFS) profile" evidence="8">
    <location>
        <begin position="11"/>
        <end position="419"/>
    </location>
</feature>
<dbReference type="EMBL" id="CP018820">
    <property type="protein sequence ID" value="APR53499.1"/>
    <property type="molecule type" value="Genomic_DNA"/>
</dbReference>
<feature type="transmembrane region" description="Helical" evidence="7">
    <location>
        <begin position="273"/>
        <end position="292"/>
    </location>
</feature>
<dbReference type="EMBL" id="QQYZ01000001">
    <property type="protein sequence ID" value="RSY90588.1"/>
    <property type="molecule type" value="Genomic_DNA"/>
</dbReference>
<dbReference type="PANTHER" id="PTHR43045">
    <property type="entry name" value="SHIKIMATE TRANSPORTER"/>
    <property type="match status" value="1"/>
</dbReference>
<evidence type="ECO:0000259" key="8">
    <source>
        <dbReference type="PROSITE" id="PS50850"/>
    </source>
</evidence>
<dbReference type="CDD" id="cd17369">
    <property type="entry name" value="MFS_ShiA_like"/>
    <property type="match status" value="1"/>
</dbReference>
<evidence type="ECO:0000313" key="13">
    <source>
        <dbReference type="Proteomes" id="UP000286681"/>
    </source>
</evidence>
<feature type="transmembrane region" description="Helical" evidence="7">
    <location>
        <begin position="304"/>
        <end position="324"/>
    </location>
</feature>
<dbReference type="Proteomes" id="UP000287746">
    <property type="component" value="Unassembled WGS sequence"/>
</dbReference>
<dbReference type="KEGG" id="skr:BRX40_14635"/>
<feature type="transmembrane region" description="Helical" evidence="7">
    <location>
        <begin position="84"/>
        <end position="104"/>
    </location>
</feature>
<feature type="transmembrane region" description="Helical" evidence="7">
    <location>
        <begin position="51"/>
        <end position="72"/>
    </location>
</feature>
<feature type="transmembrane region" description="Helical" evidence="7">
    <location>
        <begin position="396"/>
        <end position="414"/>
    </location>
</feature>
<dbReference type="GeneID" id="44133800"/>
<dbReference type="GO" id="GO:0022857">
    <property type="term" value="F:transmembrane transporter activity"/>
    <property type="evidence" value="ECO:0007669"/>
    <property type="project" value="InterPro"/>
</dbReference>
<evidence type="ECO:0000256" key="7">
    <source>
        <dbReference type="SAM" id="Phobius"/>
    </source>
</evidence>
<keyword evidence="3" id="KW-1003">Cell membrane</keyword>
<dbReference type="Gene3D" id="1.20.1250.20">
    <property type="entry name" value="MFS general substrate transporter like domains"/>
    <property type="match status" value="2"/>
</dbReference>
<dbReference type="SUPFAM" id="SSF103473">
    <property type="entry name" value="MFS general substrate transporter"/>
    <property type="match status" value="1"/>
</dbReference>
<protein>
    <submittedName>
        <fullName evidence="9">MFS transporter</fullName>
    </submittedName>
</protein>
<dbReference type="PANTHER" id="PTHR43045:SF2">
    <property type="entry name" value="INNER MEMBRANE METABOLITE TRANSPORT PROTEIN YHJE"/>
    <property type="match status" value="1"/>
</dbReference>
<sequence length="420" mass="44314">MDADRARQRRALWASFVGTGIEFYDFYIYATAAALVFGKLFFIGSEAETQLWAYLTLSIAFFARPVGAAVFGHYGDRIGRKATLVASLLTMGLSTTLVAFLPTYEMAGWIAPFALCVLRFGQGFGLGGEWGGAALLAVENAPPGWRARFGSAPQMGAPAGFIAANGLFLLLGMMMTPAQFAEWGWRIPFILSAALVAVGLWVRLKLGETPEFKASLAEAPPPKVPLGEVVTKHGGALLGGTIGAVACFATYYIATAFLLGWGTKSLGYSMQDFLGCQLVAILFMAAGIYLAAWMADAKYDPRRVLAGGCVLVAASGFVIAPLMAGGLIGVFAFLSLLLFAMGFVYGPLGAWLTDLFPPRVRYTGASMTFNIAGVIGGGLTPFFAQKLALQGGLMPVGWYLSAAAVLSLVALVALRPKANG</sequence>
<dbReference type="RefSeq" id="WP_066575374.1">
    <property type="nucleotide sequence ID" value="NZ_CP018820.1"/>
</dbReference>
<keyword evidence="12" id="KW-1185">Reference proteome</keyword>
<gene>
    <name evidence="9" type="ORF">BRX40_14635</name>
    <name evidence="10" type="ORF">CA257_12540</name>
    <name evidence="11" type="ORF">DAH66_01005</name>
</gene>
<keyword evidence="6 7" id="KW-0472">Membrane</keyword>
<reference evidence="10 13" key="3">
    <citation type="submission" date="2018-07" db="EMBL/GenBank/DDBJ databases">
        <title>Genomic and Epidemiologic Investigation of an Indolent Hospital Outbreak.</title>
        <authorList>
            <person name="Johnson R.C."/>
            <person name="Deming C."/>
            <person name="Conlan S."/>
            <person name="Zellmer C.J."/>
            <person name="Michelin A.V."/>
            <person name="Lee-Lin S."/>
            <person name="Thomas P.J."/>
            <person name="Park M."/>
            <person name="Weingarten R.A."/>
            <person name="Less J."/>
            <person name="Dekker J.P."/>
            <person name="Frank K.M."/>
            <person name="Musser K.A."/>
            <person name="Mcquiston J.R."/>
            <person name="Henderson D.K."/>
            <person name="Lau A.F."/>
            <person name="Palmore T.N."/>
            <person name="Segre J.A."/>
        </authorList>
    </citation>
    <scope>NUCLEOTIDE SEQUENCE [LARGE SCALE GENOMIC DNA]</scope>
    <source>
        <strain evidence="11">SK-CDC1_0717</strain>
        <strain evidence="10 13">SK-NIH.Env10_0317</strain>
    </source>
</reference>
<dbReference type="GO" id="GO:0005886">
    <property type="term" value="C:plasma membrane"/>
    <property type="evidence" value="ECO:0007669"/>
    <property type="project" value="UniProtKB-SubCell"/>
</dbReference>
<proteinExistence type="predicted"/>
<reference evidence="9" key="1">
    <citation type="submission" date="2016-12" db="EMBL/GenBank/DDBJ databases">
        <title>Whole genome sequencing of Sphingomonas koreensis.</title>
        <authorList>
            <person name="Conlan S."/>
            <person name="Thomas P.J."/>
            <person name="Mullikin J."/>
            <person name="Palmore T.N."/>
            <person name="Frank K.M."/>
            <person name="Segre J.A."/>
        </authorList>
    </citation>
    <scope>NUCLEOTIDE SEQUENCE</scope>
    <source>
        <strain evidence="9">ABOJV</strain>
    </source>
</reference>
<feature type="transmembrane region" description="Helical" evidence="7">
    <location>
        <begin position="364"/>
        <end position="384"/>
    </location>
</feature>
<dbReference type="Proteomes" id="UP000286681">
    <property type="component" value="Unassembled WGS sequence"/>
</dbReference>
<dbReference type="AlphaFoldDB" id="A0A1L6JC39"/>
<reference evidence="14" key="4">
    <citation type="submission" date="2018-07" db="EMBL/GenBank/DDBJ databases">
        <title>Genomic and Epidemiologic Investigation of an Indolent Hospital Outbreak.</title>
        <authorList>
            <person name="Johnson R.C."/>
            <person name="Deming C."/>
            <person name="Conlan S."/>
            <person name="Zellmer C.J."/>
            <person name="Michelin A.V."/>
            <person name="Lee-Lin S.-Q."/>
            <person name="Thomas P.J."/>
            <person name="Park M."/>
            <person name="Weingarten R.A."/>
            <person name="Less J."/>
            <person name="Dekker J.P."/>
            <person name="Frank K.M."/>
            <person name="Musser K.A."/>
            <person name="Mcquiston J.R."/>
            <person name="Henderson D.K."/>
            <person name="Lau A.F."/>
            <person name="Palmore T.N."/>
            <person name="Segre J.A."/>
        </authorList>
    </citation>
    <scope>NUCLEOTIDE SEQUENCE [LARGE SCALE GENOMIC DNA]</scope>
    <source>
        <strain evidence="14">SK-CDC1_0717</strain>
    </source>
</reference>
<evidence type="ECO:0000313" key="12">
    <source>
        <dbReference type="Proteomes" id="UP000185161"/>
    </source>
</evidence>
<dbReference type="STRING" id="93064.BRX40_14635"/>
<evidence type="ECO:0000313" key="11">
    <source>
        <dbReference type="EMBL" id="RSY90588.1"/>
    </source>
</evidence>
<reference evidence="12" key="2">
    <citation type="submission" date="2016-12" db="EMBL/GenBank/DDBJ databases">
        <title>Whole genome sequencing of Sphingomonas sp. ABOJV.</title>
        <authorList>
            <person name="Conlan S."/>
            <person name="Thomas P.J."/>
            <person name="Mullikin J."/>
            <person name="Palmore T.N."/>
            <person name="Frank K.M."/>
            <person name="Segre J.A."/>
        </authorList>
    </citation>
    <scope>NUCLEOTIDE SEQUENCE [LARGE SCALE GENOMIC DNA]</scope>
    <source>
        <strain evidence="12">ABOJV</strain>
    </source>
</reference>
<feature type="transmembrane region" description="Helical" evidence="7">
    <location>
        <begin position="110"/>
        <end position="138"/>
    </location>
</feature>
<dbReference type="Proteomes" id="UP000185161">
    <property type="component" value="Chromosome"/>
</dbReference>
<dbReference type="InterPro" id="IPR011701">
    <property type="entry name" value="MFS"/>
</dbReference>
<feature type="transmembrane region" description="Helical" evidence="7">
    <location>
        <begin position="330"/>
        <end position="352"/>
    </location>
</feature>
<evidence type="ECO:0000256" key="2">
    <source>
        <dbReference type="ARBA" id="ARBA00022448"/>
    </source>
</evidence>
<dbReference type="InterPro" id="IPR020846">
    <property type="entry name" value="MFS_dom"/>
</dbReference>
<comment type="subcellular location">
    <subcellularLocation>
        <location evidence="1">Cell membrane</location>
        <topology evidence="1">Multi-pass membrane protein</topology>
    </subcellularLocation>
</comment>
<feature type="transmembrane region" description="Helical" evidence="7">
    <location>
        <begin position="236"/>
        <end position="261"/>
    </location>
</feature>
<evidence type="ECO:0000313" key="14">
    <source>
        <dbReference type="Proteomes" id="UP000287746"/>
    </source>
</evidence>
<dbReference type="EMBL" id="QQWO01000009">
    <property type="protein sequence ID" value="RSV02708.1"/>
    <property type="molecule type" value="Genomic_DNA"/>
</dbReference>